<evidence type="ECO:0008006" key="7">
    <source>
        <dbReference type="Google" id="ProtNLM"/>
    </source>
</evidence>
<accession>A0A067NSY1</accession>
<keyword evidence="4" id="KW-0472">Membrane</keyword>
<dbReference type="InParanoid" id="A0A067NSY1"/>
<dbReference type="PANTHER" id="PTHR46720:SF3">
    <property type="entry name" value="FAD-BINDING DOMAIN-CONTAINING PROTEIN-RELATED"/>
    <property type="match status" value="1"/>
</dbReference>
<keyword evidence="4" id="KW-1133">Transmembrane helix</keyword>
<dbReference type="STRING" id="1137138.A0A067NSY1"/>
<evidence type="ECO:0000256" key="1">
    <source>
        <dbReference type="ARBA" id="ARBA00022630"/>
    </source>
</evidence>
<dbReference type="GO" id="GO:0016491">
    <property type="term" value="F:oxidoreductase activity"/>
    <property type="evidence" value="ECO:0007669"/>
    <property type="project" value="UniProtKB-KW"/>
</dbReference>
<dbReference type="GO" id="GO:0044550">
    <property type="term" value="P:secondary metabolite biosynthetic process"/>
    <property type="evidence" value="ECO:0007669"/>
    <property type="project" value="TreeGrafter"/>
</dbReference>
<dbReference type="InterPro" id="IPR051104">
    <property type="entry name" value="FAD_monoxygenase"/>
</dbReference>
<evidence type="ECO:0000256" key="3">
    <source>
        <dbReference type="ARBA" id="ARBA00023002"/>
    </source>
</evidence>
<dbReference type="VEuPathDB" id="FungiDB:PLEOSDRAFT_1102164"/>
<dbReference type="Proteomes" id="UP000027073">
    <property type="component" value="Unassembled WGS sequence"/>
</dbReference>
<feature type="transmembrane region" description="Helical" evidence="4">
    <location>
        <begin position="6"/>
        <end position="25"/>
    </location>
</feature>
<dbReference type="Pfam" id="PF13450">
    <property type="entry name" value="NAD_binding_8"/>
    <property type="match status" value="1"/>
</dbReference>
<keyword evidence="1" id="KW-0285">Flavoprotein</keyword>
<evidence type="ECO:0000256" key="4">
    <source>
        <dbReference type="SAM" id="Phobius"/>
    </source>
</evidence>
<keyword evidence="4" id="KW-0812">Transmembrane</keyword>
<proteinExistence type="predicted"/>
<reference evidence="6" key="1">
    <citation type="journal article" date="2014" name="Proc. Natl. Acad. Sci. U.S.A.">
        <title>Extensive sampling of basidiomycete genomes demonstrates inadequacy of the white-rot/brown-rot paradigm for wood decay fungi.</title>
        <authorList>
            <person name="Riley R."/>
            <person name="Salamov A.A."/>
            <person name="Brown D.W."/>
            <person name="Nagy L.G."/>
            <person name="Floudas D."/>
            <person name="Held B.W."/>
            <person name="Levasseur A."/>
            <person name="Lombard V."/>
            <person name="Morin E."/>
            <person name="Otillar R."/>
            <person name="Lindquist E.A."/>
            <person name="Sun H."/>
            <person name="LaButti K.M."/>
            <person name="Schmutz J."/>
            <person name="Jabbour D."/>
            <person name="Luo H."/>
            <person name="Baker S.E."/>
            <person name="Pisabarro A.G."/>
            <person name="Walton J.D."/>
            <person name="Blanchette R.A."/>
            <person name="Henrissat B."/>
            <person name="Martin F."/>
            <person name="Cullen D."/>
            <person name="Hibbett D.S."/>
            <person name="Grigoriev I.V."/>
        </authorList>
    </citation>
    <scope>NUCLEOTIDE SEQUENCE [LARGE SCALE GENOMIC DNA]</scope>
    <source>
        <strain evidence="6">PC15</strain>
    </source>
</reference>
<evidence type="ECO:0000256" key="2">
    <source>
        <dbReference type="ARBA" id="ARBA00022827"/>
    </source>
</evidence>
<dbReference type="PANTHER" id="PTHR46720">
    <property type="entry name" value="HYDROXYLASE, PUTATIVE (AFU_ORTHOLOGUE AFUA_3G01460)-RELATED"/>
    <property type="match status" value="1"/>
</dbReference>
<dbReference type="InterPro" id="IPR036188">
    <property type="entry name" value="FAD/NAD-bd_sf"/>
</dbReference>
<dbReference type="PRINTS" id="PR00420">
    <property type="entry name" value="RNGMNOXGNASE"/>
</dbReference>
<dbReference type="EMBL" id="KL198006">
    <property type="protein sequence ID" value="KDQ31183.1"/>
    <property type="molecule type" value="Genomic_DNA"/>
</dbReference>
<dbReference type="SUPFAM" id="SSF54373">
    <property type="entry name" value="FAD-linked reductases, C-terminal domain"/>
    <property type="match status" value="1"/>
</dbReference>
<organism evidence="5 6">
    <name type="scientific">Pleurotus ostreatus (strain PC15)</name>
    <name type="common">Oyster mushroom</name>
    <dbReference type="NCBI Taxonomy" id="1137138"/>
    <lineage>
        <taxon>Eukaryota</taxon>
        <taxon>Fungi</taxon>
        <taxon>Dikarya</taxon>
        <taxon>Basidiomycota</taxon>
        <taxon>Agaricomycotina</taxon>
        <taxon>Agaricomycetes</taxon>
        <taxon>Agaricomycetidae</taxon>
        <taxon>Agaricales</taxon>
        <taxon>Pleurotineae</taxon>
        <taxon>Pleurotaceae</taxon>
        <taxon>Pleurotus</taxon>
    </lineage>
</organism>
<sequence>MANKDFTVAIVGGGMCGLVCAYALAKAGISVQVFEAAPEFGEVGAGVGLGPNAVRALDRLGVLSAVLARSEHSSPVLRPFLFVSGYDAQEVIYDYSVGDDDRGLPIHRAAFLDAIIGISDMKIAHLNKRCIAVQHTHVSATASDFGSTLFFSDGTSHRAHLVIGADGIKSTIRKYVVDPLAGDAEHNTNRNNKTNLAFSGSSAYRGLLPNSTVVAAGVKIDLTVQPVCFCGIDRHIITFPIQAGRIINVVAFSTITRDDSATGALDELPHPWVQPVAKQELIETFETRGWGADSDAIKLLNCMENPSRWSIHAVEPPLLSYVDAERGIALIGDAVSAWNAATSRTGVGQGFEDVVVLTELLTHPETNLSNLEHILNAYDSARRPRGNMVLEASARMGRITTRYGKSGYSNEEMRTKLAGIWSPVWHHDLNEDINKAMESLREKCVFKQAESS</sequence>
<dbReference type="OrthoDB" id="417877at2759"/>
<protein>
    <recommendedName>
        <fullName evidence="7">FAD-binding domain-containing protein</fullName>
    </recommendedName>
</protein>
<keyword evidence="3" id="KW-0560">Oxidoreductase</keyword>
<evidence type="ECO:0000313" key="5">
    <source>
        <dbReference type="EMBL" id="KDQ31183.1"/>
    </source>
</evidence>
<evidence type="ECO:0000313" key="6">
    <source>
        <dbReference type="Proteomes" id="UP000027073"/>
    </source>
</evidence>
<name>A0A067NSY1_PLEO1</name>
<dbReference type="AlphaFoldDB" id="A0A067NSY1"/>
<dbReference type="HOGENOM" id="CLU_009665_6_3_1"/>
<dbReference type="Gene3D" id="3.50.50.60">
    <property type="entry name" value="FAD/NAD(P)-binding domain"/>
    <property type="match status" value="1"/>
</dbReference>
<dbReference type="SUPFAM" id="SSF51905">
    <property type="entry name" value="FAD/NAD(P)-binding domain"/>
    <property type="match status" value="1"/>
</dbReference>
<gene>
    <name evidence="5" type="ORF">PLEOSDRAFT_1102164</name>
</gene>
<keyword evidence="2" id="KW-0274">FAD</keyword>